<evidence type="ECO:0000313" key="1">
    <source>
        <dbReference type="EMBL" id="EDL88065.1"/>
    </source>
</evidence>
<dbReference type="AlphaFoldDB" id="A6K103"/>
<proteinExistence type="predicted"/>
<evidence type="ECO:0000313" key="2">
    <source>
        <dbReference type="Proteomes" id="UP000234681"/>
    </source>
</evidence>
<accession>A6K103</accession>
<name>A6K103_RAT</name>
<dbReference type="Proteomes" id="UP000234681">
    <property type="component" value="Chromosome 4"/>
</dbReference>
<organism evidence="1 2">
    <name type="scientific">Rattus norvegicus</name>
    <name type="common">Rat</name>
    <dbReference type="NCBI Taxonomy" id="10116"/>
    <lineage>
        <taxon>Eukaryota</taxon>
        <taxon>Metazoa</taxon>
        <taxon>Chordata</taxon>
        <taxon>Craniata</taxon>
        <taxon>Vertebrata</taxon>
        <taxon>Euteleostomi</taxon>
        <taxon>Mammalia</taxon>
        <taxon>Eutheria</taxon>
        <taxon>Euarchontoglires</taxon>
        <taxon>Glires</taxon>
        <taxon>Rodentia</taxon>
        <taxon>Myomorpha</taxon>
        <taxon>Muroidea</taxon>
        <taxon>Muridae</taxon>
        <taxon>Murinae</taxon>
        <taxon>Rattus</taxon>
    </lineage>
</organism>
<dbReference type="EMBL" id="CH474011">
    <property type="protein sequence ID" value="EDL88065.1"/>
    <property type="molecule type" value="Genomic_DNA"/>
</dbReference>
<reference evidence="1 2" key="1">
    <citation type="submission" date="2005-09" db="EMBL/GenBank/DDBJ databases">
        <authorList>
            <person name="Mural R.J."/>
            <person name="Li P.W."/>
            <person name="Adams M.D."/>
            <person name="Amanatides P.G."/>
            <person name="Baden-Tillson H."/>
            <person name="Barnstead M."/>
            <person name="Chin S.H."/>
            <person name="Dew I."/>
            <person name="Evans C.A."/>
            <person name="Ferriera S."/>
            <person name="Flanigan M."/>
            <person name="Fosler C."/>
            <person name="Glodek A."/>
            <person name="Gu Z."/>
            <person name="Holt R.A."/>
            <person name="Jennings D."/>
            <person name="Kraft C.L."/>
            <person name="Lu F."/>
            <person name="Nguyen T."/>
            <person name="Nusskern D.R."/>
            <person name="Pfannkoch C.M."/>
            <person name="Sitter C."/>
            <person name="Sutton G.G."/>
            <person name="Venter J.C."/>
            <person name="Wang Z."/>
            <person name="Woodage T."/>
            <person name="Zheng X.H."/>
            <person name="Zhong F."/>
        </authorList>
    </citation>
    <scope>NUCLEOTIDE SEQUENCE [LARGE SCALE GENOMIC DNA]</scope>
    <source>
        <strain>BN</strain>
        <strain evidence="2">Sprague-Dawley</strain>
    </source>
</reference>
<sequence length="30" mass="3632">MHILWLLNIRKGAMRRRFTNEFIEPMTGLS</sequence>
<gene>
    <name evidence="1" type="ORF">rCG_52495</name>
</gene>
<protein>
    <submittedName>
        <fullName evidence="1">RCG52495</fullName>
    </submittedName>
</protein>